<dbReference type="GO" id="GO:0003700">
    <property type="term" value="F:DNA-binding transcription factor activity"/>
    <property type="evidence" value="ECO:0007669"/>
    <property type="project" value="InterPro"/>
</dbReference>
<evidence type="ECO:0000313" key="3">
    <source>
        <dbReference type="Proteomes" id="UP000579250"/>
    </source>
</evidence>
<dbReference type="InterPro" id="IPR011991">
    <property type="entry name" value="ArsR-like_HTH"/>
</dbReference>
<dbReference type="InterPro" id="IPR036388">
    <property type="entry name" value="WH-like_DNA-bd_sf"/>
</dbReference>
<feature type="domain" description="HTH arsR-type" evidence="1">
    <location>
        <begin position="93"/>
        <end position="169"/>
    </location>
</feature>
<comment type="caution">
    <text evidence="2">The sequence shown here is derived from an EMBL/GenBank/DDBJ whole genome shotgun (WGS) entry which is preliminary data.</text>
</comment>
<keyword evidence="3" id="KW-1185">Reference proteome</keyword>
<proteinExistence type="predicted"/>
<accession>A0A846YRJ2</accession>
<dbReference type="RefSeq" id="WP_157438233.1">
    <property type="nucleotide sequence ID" value="NZ_JAAXPI010000003.1"/>
</dbReference>
<dbReference type="InterPro" id="IPR036390">
    <property type="entry name" value="WH_DNA-bd_sf"/>
</dbReference>
<dbReference type="SUPFAM" id="SSF46785">
    <property type="entry name" value="Winged helix' DNA-binding domain"/>
    <property type="match status" value="1"/>
</dbReference>
<dbReference type="SMART" id="SM00418">
    <property type="entry name" value="HTH_ARSR"/>
    <property type="match status" value="1"/>
</dbReference>
<name>A0A846YRJ2_9ACTN</name>
<dbReference type="AlphaFoldDB" id="A0A846YRJ2"/>
<dbReference type="InterPro" id="IPR001845">
    <property type="entry name" value="HTH_ArsR_DNA-bd_dom"/>
</dbReference>
<evidence type="ECO:0000313" key="2">
    <source>
        <dbReference type="EMBL" id="NKZ02929.1"/>
    </source>
</evidence>
<dbReference type="Gene3D" id="1.10.10.10">
    <property type="entry name" value="Winged helix-like DNA-binding domain superfamily/Winged helix DNA-binding domain"/>
    <property type="match status" value="1"/>
</dbReference>
<evidence type="ECO:0000259" key="1">
    <source>
        <dbReference type="SMART" id="SM00418"/>
    </source>
</evidence>
<dbReference type="CDD" id="cd00090">
    <property type="entry name" value="HTH_ARSR"/>
    <property type="match status" value="1"/>
</dbReference>
<reference evidence="2 3" key="1">
    <citation type="submission" date="2020-04" db="EMBL/GenBank/DDBJ databases">
        <title>MicrobeNet Type strains.</title>
        <authorList>
            <person name="Nicholson A.C."/>
        </authorList>
    </citation>
    <scope>NUCLEOTIDE SEQUENCE [LARGE SCALE GENOMIC DNA]</scope>
    <source>
        <strain evidence="2 3">ATCC BAA-277</strain>
    </source>
</reference>
<sequence>MTEENLADRSLADRVERLEERVARLEGPRPAAGHRPDADDAFWALNALKDRAADPGAVLFTGSVTLPAGEHYEWQQGHPVDDLLADDWSQAAETLTALAHPVRLLLLREILQGSRGTAELAAHERLGTTGQLYHHLRQLVAAGWLRTTSRGQYSVPGERVVPLLTVLAAARR</sequence>
<dbReference type="EMBL" id="JAAXPI010000003">
    <property type="protein sequence ID" value="NKZ02929.1"/>
    <property type="molecule type" value="Genomic_DNA"/>
</dbReference>
<protein>
    <submittedName>
        <fullName evidence="2">Winged helix-turn-helix transcriptional regulator</fullName>
    </submittedName>
</protein>
<dbReference type="Proteomes" id="UP000579250">
    <property type="component" value="Unassembled WGS sequence"/>
</dbReference>
<gene>
    <name evidence="2" type="ORF">HGB48_04070</name>
</gene>
<organism evidence="2 3">
    <name type="scientific">Actinomadura latina</name>
    <dbReference type="NCBI Taxonomy" id="163603"/>
    <lineage>
        <taxon>Bacteria</taxon>
        <taxon>Bacillati</taxon>
        <taxon>Actinomycetota</taxon>
        <taxon>Actinomycetes</taxon>
        <taxon>Streptosporangiales</taxon>
        <taxon>Thermomonosporaceae</taxon>
        <taxon>Actinomadura</taxon>
    </lineage>
</organism>